<dbReference type="AlphaFoldDB" id="A0AAW0GNX1"/>
<name>A0AAW0GNX1_9APHY</name>
<keyword evidence="5 8" id="KW-0698">rRNA processing</keyword>
<keyword evidence="6" id="KW-0175">Coiled coil</keyword>
<dbReference type="Proteomes" id="UP001385951">
    <property type="component" value="Unassembled WGS sequence"/>
</dbReference>
<dbReference type="EMBL" id="JASBNA010000002">
    <property type="protein sequence ID" value="KAK7694890.1"/>
    <property type="molecule type" value="Genomic_DNA"/>
</dbReference>
<dbReference type="GO" id="GO:0005730">
    <property type="term" value="C:nucleolus"/>
    <property type="evidence" value="ECO:0007669"/>
    <property type="project" value="UniProtKB-SubCell"/>
</dbReference>
<evidence type="ECO:0000256" key="6">
    <source>
        <dbReference type="ARBA" id="ARBA00023054"/>
    </source>
</evidence>
<evidence type="ECO:0000256" key="1">
    <source>
        <dbReference type="ARBA" id="ARBA00004090"/>
    </source>
</evidence>
<evidence type="ECO:0000256" key="5">
    <source>
        <dbReference type="ARBA" id="ARBA00022552"/>
    </source>
</evidence>
<dbReference type="GO" id="GO:0006364">
    <property type="term" value="P:rRNA processing"/>
    <property type="evidence" value="ECO:0007669"/>
    <property type="project" value="UniProtKB-UniRule"/>
</dbReference>
<keyword evidence="11" id="KW-1185">Reference proteome</keyword>
<evidence type="ECO:0000256" key="3">
    <source>
        <dbReference type="ARBA" id="ARBA00007869"/>
    </source>
</evidence>
<keyword evidence="7 8" id="KW-0539">Nucleus</keyword>
<dbReference type="Pfam" id="PF03879">
    <property type="entry name" value="Cgr1"/>
    <property type="match status" value="1"/>
</dbReference>
<evidence type="ECO:0000256" key="2">
    <source>
        <dbReference type="ARBA" id="ARBA00004604"/>
    </source>
</evidence>
<dbReference type="InterPro" id="IPR005579">
    <property type="entry name" value="Cgr1-like"/>
</dbReference>
<organism evidence="10 11">
    <name type="scientific">Cerrena zonata</name>
    <dbReference type="NCBI Taxonomy" id="2478898"/>
    <lineage>
        <taxon>Eukaryota</taxon>
        <taxon>Fungi</taxon>
        <taxon>Dikarya</taxon>
        <taxon>Basidiomycota</taxon>
        <taxon>Agaricomycotina</taxon>
        <taxon>Agaricomycetes</taxon>
        <taxon>Polyporales</taxon>
        <taxon>Cerrenaceae</taxon>
        <taxon>Cerrena</taxon>
    </lineage>
</organism>
<protein>
    <recommendedName>
        <fullName evidence="8">rRNA-processing protein</fullName>
    </recommendedName>
</protein>
<evidence type="ECO:0000256" key="9">
    <source>
        <dbReference type="SAM" id="MobiDB-lite"/>
    </source>
</evidence>
<evidence type="ECO:0000256" key="7">
    <source>
        <dbReference type="ARBA" id="ARBA00023242"/>
    </source>
</evidence>
<gene>
    <name evidence="10" type="ORF">QCA50_002078</name>
</gene>
<evidence type="ECO:0000256" key="8">
    <source>
        <dbReference type="RuleBase" id="RU363084"/>
    </source>
</evidence>
<comment type="similarity">
    <text evidence="3 8">Belongs to the CGR1 family.</text>
</comment>
<evidence type="ECO:0000256" key="4">
    <source>
        <dbReference type="ARBA" id="ARBA00022517"/>
    </source>
</evidence>
<proteinExistence type="inferred from homology"/>
<accession>A0AAW0GNX1</accession>
<comment type="caution">
    <text evidence="10">The sequence shown here is derived from an EMBL/GenBank/DDBJ whole genome shotgun (WGS) entry which is preliminary data.</text>
</comment>
<comment type="subcellular location">
    <subcellularLocation>
        <location evidence="2 8">Nucleus</location>
        <location evidence="2 8">Nucleolus</location>
    </subcellularLocation>
</comment>
<sequence length="135" mass="15259">MATTEVQNAPIENTIEAPAQAAVPIPLAQSSAGRVSGKSWKIPKTATVRSNLPRGVKSTYEERMEKTTKEKAVKALERELKEEKKAEIQRRREVTLERKKAAEEKKRLEEDTAKMGAKRAARLRRRAGRTKKINH</sequence>
<feature type="compositionally biased region" description="Basic residues" evidence="9">
    <location>
        <begin position="116"/>
        <end position="135"/>
    </location>
</feature>
<comment type="function">
    <text evidence="1 8">Involved in nucleolar integrity and required for processing of the pre-rRNA for the 60S ribosome subunit.</text>
</comment>
<evidence type="ECO:0000313" key="10">
    <source>
        <dbReference type="EMBL" id="KAK7694890.1"/>
    </source>
</evidence>
<reference evidence="10 11" key="1">
    <citation type="submission" date="2022-09" db="EMBL/GenBank/DDBJ databases">
        <authorList>
            <person name="Palmer J.M."/>
        </authorList>
    </citation>
    <scope>NUCLEOTIDE SEQUENCE [LARGE SCALE GENOMIC DNA]</scope>
    <source>
        <strain evidence="10 11">DSM 7382</strain>
    </source>
</reference>
<keyword evidence="4 8" id="KW-0690">Ribosome biogenesis</keyword>
<evidence type="ECO:0000313" key="11">
    <source>
        <dbReference type="Proteomes" id="UP001385951"/>
    </source>
</evidence>
<feature type="region of interest" description="Disordered" evidence="9">
    <location>
        <begin position="97"/>
        <end position="135"/>
    </location>
</feature>
<feature type="compositionally biased region" description="Basic and acidic residues" evidence="9">
    <location>
        <begin position="97"/>
        <end position="113"/>
    </location>
</feature>